<comment type="subcellular location">
    <subcellularLocation>
        <location evidence="1">Membrane</location>
        <topology evidence="1">Multi-pass membrane protein</topology>
    </subcellularLocation>
</comment>
<dbReference type="InterPro" id="IPR051415">
    <property type="entry name" value="LAAT-1"/>
</dbReference>
<gene>
    <name evidence="7" type="ORF">F503_03512</name>
</gene>
<feature type="region of interest" description="Disordered" evidence="5">
    <location>
        <begin position="271"/>
        <end position="306"/>
    </location>
</feature>
<evidence type="ECO:0000256" key="2">
    <source>
        <dbReference type="ARBA" id="ARBA00022692"/>
    </source>
</evidence>
<dbReference type="EMBL" id="KE148160">
    <property type="protein sequence ID" value="EPE04450.1"/>
    <property type="molecule type" value="Genomic_DNA"/>
</dbReference>
<reference evidence="7 8" key="1">
    <citation type="journal article" date="2013" name="BMC Genomics">
        <title>The genome and transcriptome of the pine saprophyte Ophiostoma piceae, and a comparison with the bark beetle-associated pine pathogen Grosmannia clavigera.</title>
        <authorList>
            <person name="Haridas S."/>
            <person name="Wang Y."/>
            <person name="Lim L."/>
            <person name="Massoumi Alamouti S."/>
            <person name="Jackman S."/>
            <person name="Docking R."/>
            <person name="Robertson G."/>
            <person name="Birol I."/>
            <person name="Bohlmann J."/>
            <person name="Breuil C."/>
        </authorList>
    </citation>
    <scope>NUCLEOTIDE SEQUENCE [LARGE SCALE GENOMIC DNA]</scope>
    <source>
        <strain evidence="7 8">UAMH 11346</strain>
    </source>
</reference>
<dbReference type="InterPro" id="IPR006603">
    <property type="entry name" value="PQ-loop_rpt"/>
</dbReference>
<protein>
    <submittedName>
        <fullName evidence="7">Pq loop repeat protein</fullName>
    </submittedName>
</protein>
<organism evidence="7 8">
    <name type="scientific">Ophiostoma piceae (strain UAMH 11346)</name>
    <name type="common">Sap stain fungus</name>
    <dbReference type="NCBI Taxonomy" id="1262450"/>
    <lineage>
        <taxon>Eukaryota</taxon>
        <taxon>Fungi</taxon>
        <taxon>Dikarya</taxon>
        <taxon>Ascomycota</taxon>
        <taxon>Pezizomycotina</taxon>
        <taxon>Sordariomycetes</taxon>
        <taxon>Sordariomycetidae</taxon>
        <taxon>Ophiostomatales</taxon>
        <taxon>Ophiostomataceae</taxon>
        <taxon>Ophiostoma</taxon>
    </lineage>
</organism>
<feature type="transmembrane region" description="Helical" evidence="6">
    <location>
        <begin position="65"/>
        <end position="84"/>
    </location>
</feature>
<sequence>MAPQTEIPVIGCQRFGHFGVFRIWTNWRRKNTEGLPGLMMFLWAICGVPFGAYSIIQNFNMPIQVQPQCFMALSLTSWVQILIYGSKMPTWKGVTIGLVTAAIFAGVEAALIIKLRPLYDQGHEGPVMAVGIVASVLLACGIIPPYFEMYKRRGRLAGINFMFLTMDWLGAFFSLMALAVQNTFDVLGGVIYIVCAFLEIGMFVSHGIWLLRSRTLRKEAKAEGKTYDEILAERVAVEGDSYPFAERELPQVLTMAWWAGKFNTLILRRTPTKKSDEEDNSCSESPATVADAAKHPTAGVEKETAV</sequence>
<dbReference type="eggNOG" id="KOG2913">
    <property type="taxonomic scope" value="Eukaryota"/>
</dbReference>
<evidence type="ECO:0000256" key="5">
    <source>
        <dbReference type="SAM" id="MobiDB-lite"/>
    </source>
</evidence>
<evidence type="ECO:0000256" key="1">
    <source>
        <dbReference type="ARBA" id="ARBA00004141"/>
    </source>
</evidence>
<dbReference type="Pfam" id="PF04193">
    <property type="entry name" value="PQ-loop"/>
    <property type="match status" value="1"/>
</dbReference>
<feature type="transmembrane region" description="Helical" evidence="6">
    <location>
        <begin position="186"/>
        <end position="211"/>
    </location>
</feature>
<evidence type="ECO:0000256" key="3">
    <source>
        <dbReference type="ARBA" id="ARBA00022989"/>
    </source>
</evidence>
<keyword evidence="4 6" id="KW-0472">Membrane</keyword>
<keyword evidence="8" id="KW-1185">Reference proteome</keyword>
<keyword evidence="3 6" id="KW-1133">Transmembrane helix</keyword>
<proteinExistence type="predicted"/>
<dbReference type="SMART" id="SM00679">
    <property type="entry name" value="CTNS"/>
    <property type="match status" value="2"/>
</dbReference>
<dbReference type="GO" id="GO:0016020">
    <property type="term" value="C:membrane"/>
    <property type="evidence" value="ECO:0007669"/>
    <property type="project" value="UniProtKB-SubCell"/>
</dbReference>
<dbReference type="HOGENOM" id="CLU_040201_2_0_1"/>
<dbReference type="PANTHER" id="PTHR16201:SF37">
    <property type="entry name" value="PQ-LOOP REPEAT-CONTAINING PROTEIN"/>
    <property type="match status" value="1"/>
</dbReference>
<feature type="transmembrane region" description="Helical" evidence="6">
    <location>
        <begin position="96"/>
        <end position="115"/>
    </location>
</feature>
<dbReference type="Gene3D" id="1.20.1280.290">
    <property type="match status" value="1"/>
</dbReference>
<evidence type="ECO:0000256" key="4">
    <source>
        <dbReference type="ARBA" id="ARBA00023136"/>
    </source>
</evidence>
<evidence type="ECO:0000313" key="8">
    <source>
        <dbReference type="Proteomes" id="UP000016923"/>
    </source>
</evidence>
<name>S3CUP1_OPHP1</name>
<evidence type="ECO:0000313" key="7">
    <source>
        <dbReference type="EMBL" id="EPE04450.1"/>
    </source>
</evidence>
<evidence type="ECO:0000256" key="6">
    <source>
        <dbReference type="SAM" id="Phobius"/>
    </source>
</evidence>
<dbReference type="Proteomes" id="UP000016923">
    <property type="component" value="Unassembled WGS sequence"/>
</dbReference>
<accession>S3CUP1</accession>
<keyword evidence="2 6" id="KW-0812">Transmembrane</keyword>
<feature type="transmembrane region" description="Helical" evidence="6">
    <location>
        <begin position="38"/>
        <end position="59"/>
    </location>
</feature>
<dbReference type="OrthoDB" id="407617at2759"/>
<dbReference type="AlphaFoldDB" id="S3CUP1"/>
<feature type="transmembrane region" description="Helical" evidence="6">
    <location>
        <begin position="127"/>
        <end position="147"/>
    </location>
</feature>
<dbReference type="PANTHER" id="PTHR16201">
    <property type="entry name" value="SEVEN TRANSMEMBRANE PROTEIN 1-RELATED"/>
    <property type="match status" value="1"/>
</dbReference>
<feature type="transmembrane region" description="Helical" evidence="6">
    <location>
        <begin position="159"/>
        <end position="180"/>
    </location>
</feature>
<dbReference type="VEuPathDB" id="FungiDB:F503_03512"/>
<dbReference type="OMA" id="FCISRAT"/>